<accession>A0A9P8USJ2</accession>
<evidence type="ECO:0000313" key="3">
    <source>
        <dbReference type="Proteomes" id="UP000758603"/>
    </source>
</evidence>
<dbReference type="AlphaFoldDB" id="A0A9P8USJ2"/>
<sequence>MLETRSALGFLMLCLFNCATAADSNEFISPNFQSSLNTGRFAGVSAWDLGLSQLIAFQSTWDEYKIELWQQNLDVGNATSSPTLVYEQDAGDYLPQSFYWTVQTYEIQLPNSPVFFFWLRDKNSHSQQSSAFF</sequence>
<dbReference type="EMBL" id="JAGPXC010000002">
    <property type="protein sequence ID" value="KAH6657521.1"/>
    <property type="molecule type" value="Genomic_DNA"/>
</dbReference>
<feature type="chain" id="PRO_5040212153" evidence="1">
    <location>
        <begin position="22"/>
        <end position="133"/>
    </location>
</feature>
<dbReference type="Proteomes" id="UP000758603">
    <property type="component" value="Unassembled WGS sequence"/>
</dbReference>
<name>A0A9P8USJ2_9PEZI</name>
<feature type="signal peptide" evidence="1">
    <location>
        <begin position="1"/>
        <end position="21"/>
    </location>
</feature>
<keyword evidence="3" id="KW-1185">Reference proteome</keyword>
<dbReference type="GeneID" id="70128467"/>
<reference evidence="2" key="1">
    <citation type="journal article" date="2021" name="Nat. Commun.">
        <title>Genetic determinants of endophytism in the Arabidopsis root mycobiome.</title>
        <authorList>
            <person name="Mesny F."/>
            <person name="Miyauchi S."/>
            <person name="Thiergart T."/>
            <person name="Pickel B."/>
            <person name="Atanasova L."/>
            <person name="Karlsson M."/>
            <person name="Huettel B."/>
            <person name="Barry K.W."/>
            <person name="Haridas S."/>
            <person name="Chen C."/>
            <person name="Bauer D."/>
            <person name="Andreopoulos W."/>
            <person name="Pangilinan J."/>
            <person name="LaButti K."/>
            <person name="Riley R."/>
            <person name="Lipzen A."/>
            <person name="Clum A."/>
            <person name="Drula E."/>
            <person name="Henrissat B."/>
            <person name="Kohler A."/>
            <person name="Grigoriev I.V."/>
            <person name="Martin F.M."/>
            <person name="Hacquard S."/>
        </authorList>
    </citation>
    <scope>NUCLEOTIDE SEQUENCE</scope>
    <source>
        <strain evidence="2">MPI-SDFR-AT-0073</strain>
    </source>
</reference>
<proteinExistence type="predicted"/>
<keyword evidence="1" id="KW-0732">Signal</keyword>
<dbReference type="RefSeq" id="XP_045961755.1">
    <property type="nucleotide sequence ID" value="XM_046099575.1"/>
</dbReference>
<evidence type="ECO:0000313" key="2">
    <source>
        <dbReference type="EMBL" id="KAH6657521.1"/>
    </source>
</evidence>
<organism evidence="2 3">
    <name type="scientific">Truncatella angustata</name>
    <dbReference type="NCBI Taxonomy" id="152316"/>
    <lineage>
        <taxon>Eukaryota</taxon>
        <taxon>Fungi</taxon>
        <taxon>Dikarya</taxon>
        <taxon>Ascomycota</taxon>
        <taxon>Pezizomycotina</taxon>
        <taxon>Sordariomycetes</taxon>
        <taxon>Xylariomycetidae</taxon>
        <taxon>Amphisphaeriales</taxon>
        <taxon>Sporocadaceae</taxon>
        <taxon>Truncatella</taxon>
    </lineage>
</organism>
<comment type="caution">
    <text evidence="2">The sequence shown here is derived from an EMBL/GenBank/DDBJ whole genome shotgun (WGS) entry which is preliminary data.</text>
</comment>
<evidence type="ECO:0000256" key="1">
    <source>
        <dbReference type="SAM" id="SignalP"/>
    </source>
</evidence>
<dbReference type="OrthoDB" id="5390143at2759"/>
<protein>
    <submittedName>
        <fullName evidence="2">Uncharacterized protein</fullName>
    </submittedName>
</protein>
<gene>
    <name evidence="2" type="ORF">BKA67DRAFT_532728</name>
</gene>